<reference evidence="12 13" key="1">
    <citation type="submission" date="2016-03" db="EMBL/GenBank/DDBJ databases">
        <authorList>
            <person name="Sant'Anna F.H."/>
            <person name="Ambrosini A."/>
            <person name="Souza R."/>
            <person name="Bach E."/>
            <person name="Fernandes G."/>
            <person name="Balsanelli E."/>
            <person name="Baura V.A."/>
            <person name="Souza E.M."/>
            <person name="Passaglia L."/>
        </authorList>
    </citation>
    <scope>NUCLEOTIDE SEQUENCE [LARGE SCALE GENOMIC DNA]</scope>
    <source>
        <strain evidence="12 13">P26E</strain>
    </source>
</reference>
<dbReference type="InterPro" id="IPR015854">
    <property type="entry name" value="ABC_transpr_LolD-like"/>
</dbReference>
<dbReference type="Gene3D" id="3.40.50.300">
    <property type="entry name" value="P-loop containing nucleotide triphosphate hydrolases"/>
    <property type="match status" value="1"/>
</dbReference>
<dbReference type="InterPro" id="IPR003593">
    <property type="entry name" value="AAA+_ATPase"/>
</dbReference>
<keyword evidence="7" id="KW-0472">Membrane</keyword>
<keyword evidence="3" id="KW-0813">Transport</keyword>
<dbReference type="InterPro" id="IPR003439">
    <property type="entry name" value="ABC_transporter-like_ATP-bd"/>
</dbReference>
<protein>
    <recommendedName>
        <fullName evidence="9">Putative hemin import ATP-binding protein HrtA</fullName>
    </recommendedName>
</protein>
<evidence type="ECO:0000256" key="3">
    <source>
        <dbReference type="ARBA" id="ARBA00022448"/>
    </source>
</evidence>
<dbReference type="RefSeq" id="WP_074083480.1">
    <property type="nucleotide sequence ID" value="NZ_LVWI01000001.1"/>
</dbReference>
<sequence length="225" mass="25043">MSAKLMMKQVTHTYGDGDGARTILNHLDLTVNDSEFVAVLGPSGTGKSTFLSAAGALLTPTSGEIYIDGEPLGNKDKSALTELRLQKIGFMFQSAQLLPYLKVEEQLLYVAKLAKLSTKEAKERSAYLLKRLGIWERRNHYPEKLSGGEKQRVAIARAWMNKPAVLFADEPTASLDFSRGKEVVQMIADEVKNEGKAAVMVTHDERMLEWCDRVYHLQDGVLVEQ</sequence>
<dbReference type="GO" id="GO:0005524">
    <property type="term" value="F:ATP binding"/>
    <property type="evidence" value="ECO:0007669"/>
    <property type="project" value="UniProtKB-KW"/>
</dbReference>
<evidence type="ECO:0000256" key="1">
    <source>
        <dbReference type="ARBA" id="ARBA00004202"/>
    </source>
</evidence>
<dbReference type="InterPro" id="IPR017871">
    <property type="entry name" value="ABC_transporter-like_CS"/>
</dbReference>
<dbReference type="Pfam" id="PF00005">
    <property type="entry name" value="ABC_tran"/>
    <property type="match status" value="1"/>
</dbReference>
<dbReference type="PANTHER" id="PTHR24220">
    <property type="entry name" value="IMPORT ATP-BINDING PROTEIN"/>
    <property type="match status" value="1"/>
</dbReference>
<name>A0ABX3EWR2_9BACL</name>
<comment type="subunit">
    <text evidence="2">The complex is composed of two ATP-binding proteins (HrtA), two transmembrane proteins (HrtB) and a solute-binding protein.</text>
</comment>
<evidence type="ECO:0000256" key="7">
    <source>
        <dbReference type="ARBA" id="ARBA00023136"/>
    </source>
</evidence>
<feature type="domain" description="ABC transporter" evidence="11">
    <location>
        <begin position="5"/>
        <end position="225"/>
    </location>
</feature>
<evidence type="ECO:0000256" key="9">
    <source>
        <dbReference type="ARBA" id="ARBA00024432"/>
    </source>
</evidence>
<comment type="subcellular location">
    <subcellularLocation>
        <location evidence="1">Cell membrane</location>
        <topology evidence="1">Peripheral membrane protein</topology>
    </subcellularLocation>
</comment>
<proteinExistence type="inferred from homology"/>
<dbReference type="PROSITE" id="PS50893">
    <property type="entry name" value="ABC_TRANSPORTER_2"/>
    <property type="match status" value="1"/>
</dbReference>
<comment type="caution">
    <text evidence="12">The sequence shown here is derived from an EMBL/GenBank/DDBJ whole genome shotgun (WGS) entry which is preliminary data.</text>
</comment>
<dbReference type="EMBL" id="LVWI01000001">
    <property type="protein sequence ID" value="OKP91654.1"/>
    <property type="molecule type" value="Genomic_DNA"/>
</dbReference>
<dbReference type="InterPro" id="IPR027417">
    <property type="entry name" value="P-loop_NTPase"/>
</dbReference>
<evidence type="ECO:0000256" key="6">
    <source>
        <dbReference type="ARBA" id="ARBA00022840"/>
    </source>
</evidence>
<evidence type="ECO:0000313" key="13">
    <source>
        <dbReference type="Proteomes" id="UP000186058"/>
    </source>
</evidence>
<evidence type="ECO:0000256" key="5">
    <source>
        <dbReference type="ARBA" id="ARBA00022741"/>
    </source>
</evidence>
<dbReference type="Proteomes" id="UP000186058">
    <property type="component" value="Unassembled WGS sequence"/>
</dbReference>
<dbReference type="InterPro" id="IPR017911">
    <property type="entry name" value="MacB-like_ATP-bd"/>
</dbReference>
<evidence type="ECO:0000256" key="10">
    <source>
        <dbReference type="ARBA" id="ARBA00024721"/>
    </source>
</evidence>
<dbReference type="CDD" id="cd03255">
    <property type="entry name" value="ABC_MJ0796_LolCDE_FtsE"/>
    <property type="match status" value="1"/>
</dbReference>
<keyword evidence="4" id="KW-1003">Cell membrane</keyword>
<evidence type="ECO:0000256" key="8">
    <source>
        <dbReference type="ARBA" id="ARBA00024359"/>
    </source>
</evidence>
<dbReference type="SMART" id="SM00382">
    <property type="entry name" value="AAA"/>
    <property type="match status" value="1"/>
</dbReference>
<dbReference type="PROSITE" id="PS00211">
    <property type="entry name" value="ABC_TRANSPORTER_1"/>
    <property type="match status" value="1"/>
</dbReference>
<organism evidence="12 13">
    <name type="scientific">Paenibacillus helianthi</name>
    <dbReference type="NCBI Taxonomy" id="1349432"/>
    <lineage>
        <taxon>Bacteria</taxon>
        <taxon>Bacillati</taxon>
        <taxon>Bacillota</taxon>
        <taxon>Bacilli</taxon>
        <taxon>Bacillales</taxon>
        <taxon>Paenibacillaceae</taxon>
        <taxon>Paenibacillus</taxon>
    </lineage>
</organism>
<comment type="similarity">
    <text evidence="8">Belongs to the ABC transporter superfamily. HrtA family.</text>
</comment>
<evidence type="ECO:0000259" key="11">
    <source>
        <dbReference type="PROSITE" id="PS50893"/>
    </source>
</evidence>
<evidence type="ECO:0000256" key="4">
    <source>
        <dbReference type="ARBA" id="ARBA00022475"/>
    </source>
</evidence>
<evidence type="ECO:0000313" key="12">
    <source>
        <dbReference type="EMBL" id="OKP91654.1"/>
    </source>
</evidence>
<comment type="function">
    <text evidence="10">Part of the ABC transporter complex hrt involved in hemin import. Responsible for energy coupling to the transport system.</text>
</comment>
<gene>
    <name evidence="12" type="ORF">A3844_00560</name>
</gene>
<dbReference type="SUPFAM" id="SSF52540">
    <property type="entry name" value="P-loop containing nucleoside triphosphate hydrolases"/>
    <property type="match status" value="1"/>
</dbReference>
<evidence type="ECO:0000256" key="2">
    <source>
        <dbReference type="ARBA" id="ARBA00011131"/>
    </source>
</evidence>
<keyword evidence="5" id="KW-0547">Nucleotide-binding</keyword>
<accession>A0ABX3EWR2</accession>
<keyword evidence="6 12" id="KW-0067">ATP-binding</keyword>
<keyword evidence="13" id="KW-1185">Reference proteome</keyword>
<dbReference type="PANTHER" id="PTHR24220:SF666">
    <property type="entry name" value="HEMIN IMPORT ATP-BINDING PROTEIN HRTA-RELATED"/>
    <property type="match status" value="1"/>
</dbReference>